<evidence type="ECO:0000256" key="1">
    <source>
        <dbReference type="SAM" id="MobiDB-lite"/>
    </source>
</evidence>
<keyword evidence="3" id="KW-1185">Reference proteome</keyword>
<organism evidence="2 3">
    <name type="scientific">Asbolus verrucosus</name>
    <name type="common">Desert ironclad beetle</name>
    <dbReference type="NCBI Taxonomy" id="1661398"/>
    <lineage>
        <taxon>Eukaryota</taxon>
        <taxon>Metazoa</taxon>
        <taxon>Ecdysozoa</taxon>
        <taxon>Arthropoda</taxon>
        <taxon>Hexapoda</taxon>
        <taxon>Insecta</taxon>
        <taxon>Pterygota</taxon>
        <taxon>Neoptera</taxon>
        <taxon>Endopterygota</taxon>
        <taxon>Coleoptera</taxon>
        <taxon>Polyphaga</taxon>
        <taxon>Cucujiformia</taxon>
        <taxon>Tenebrionidae</taxon>
        <taxon>Pimeliinae</taxon>
        <taxon>Asbolus</taxon>
    </lineage>
</organism>
<gene>
    <name evidence="2" type="ORF">BDFB_004171</name>
</gene>
<comment type="caution">
    <text evidence="2">The sequence shown here is derived from an EMBL/GenBank/DDBJ whole genome shotgun (WGS) entry which is preliminary data.</text>
</comment>
<evidence type="ECO:0000313" key="2">
    <source>
        <dbReference type="EMBL" id="RZB40327.1"/>
    </source>
</evidence>
<feature type="region of interest" description="Disordered" evidence="1">
    <location>
        <begin position="50"/>
        <end position="91"/>
    </location>
</feature>
<name>A0A482VAN0_ASBVE</name>
<reference evidence="2 3" key="1">
    <citation type="submission" date="2017-03" db="EMBL/GenBank/DDBJ databases">
        <title>Genome of the blue death feigning beetle - Asbolus verrucosus.</title>
        <authorList>
            <person name="Rider S.D."/>
        </authorList>
    </citation>
    <scope>NUCLEOTIDE SEQUENCE [LARGE SCALE GENOMIC DNA]</scope>
    <source>
        <strain evidence="2">Butters</strain>
        <tissue evidence="2">Head and leg muscle</tissue>
    </source>
</reference>
<proteinExistence type="predicted"/>
<evidence type="ECO:0000313" key="3">
    <source>
        <dbReference type="Proteomes" id="UP000292052"/>
    </source>
</evidence>
<dbReference type="Proteomes" id="UP000292052">
    <property type="component" value="Unassembled WGS sequence"/>
</dbReference>
<protein>
    <submittedName>
        <fullName evidence="2">Uncharacterized protein</fullName>
    </submittedName>
</protein>
<dbReference type="EMBL" id="QDEB01120005">
    <property type="protein sequence ID" value="RZB40327.1"/>
    <property type="molecule type" value="Genomic_DNA"/>
</dbReference>
<accession>A0A482VAN0</accession>
<sequence>MRHKIKLCRHNREQCPESIGCEIERVEQDVVNADRLIIILHVKQTRQKMRRLGRRQDKEGIKGSDGNGGYGTNDVQEMNEQVPDKRQQVRTSGDATVKLLNHRPDELQCPLSQLGFYLYLFMYLIASLVCIPTSECCSSKLSCS</sequence>
<dbReference type="AlphaFoldDB" id="A0A482VAN0"/>